<proteinExistence type="predicted"/>
<dbReference type="Gramene" id="OIT02940">
    <property type="protein sequence ID" value="OIT02940"/>
    <property type="gene ID" value="A4A49_27034"/>
</dbReference>
<dbReference type="Proteomes" id="UP000187609">
    <property type="component" value="Unassembled WGS sequence"/>
</dbReference>
<keyword evidence="2" id="KW-1185">Reference proteome</keyword>
<reference evidence="1" key="1">
    <citation type="submission" date="2016-11" db="EMBL/GenBank/DDBJ databases">
        <title>The genome of Nicotiana attenuata.</title>
        <authorList>
            <person name="Xu S."/>
            <person name="Brockmoeller T."/>
            <person name="Gaquerel E."/>
            <person name="Navarro A."/>
            <person name="Kuhl H."/>
            <person name="Gase K."/>
            <person name="Ling Z."/>
            <person name="Zhou W."/>
            <person name="Kreitzer C."/>
            <person name="Stanke M."/>
            <person name="Tang H."/>
            <person name="Lyons E."/>
            <person name="Pandey P."/>
            <person name="Pandey S.P."/>
            <person name="Timmermann B."/>
            <person name="Baldwin I.T."/>
        </authorList>
    </citation>
    <scope>NUCLEOTIDE SEQUENCE [LARGE SCALE GENOMIC DNA]</scope>
    <source>
        <strain evidence="1">UT</strain>
    </source>
</reference>
<dbReference type="AlphaFoldDB" id="A0A1J6IEZ2"/>
<organism evidence="1 2">
    <name type="scientific">Nicotiana attenuata</name>
    <name type="common">Coyote tobacco</name>
    <dbReference type="NCBI Taxonomy" id="49451"/>
    <lineage>
        <taxon>Eukaryota</taxon>
        <taxon>Viridiplantae</taxon>
        <taxon>Streptophyta</taxon>
        <taxon>Embryophyta</taxon>
        <taxon>Tracheophyta</taxon>
        <taxon>Spermatophyta</taxon>
        <taxon>Magnoliopsida</taxon>
        <taxon>eudicotyledons</taxon>
        <taxon>Gunneridae</taxon>
        <taxon>Pentapetalae</taxon>
        <taxon>asterids</taxon>
        <taxon>lamiids</taxon>
        <taxon>Solanales</taxon>
        <taxon>Solanaceae</taxon>
        <taxon>Nicotianoideae</taxon>
        <taxon>Nicotianeae</taxon>
        <taxon>Nicotiana</taxon>
    </lineage>
</organism>
<accession>A0A1J6IEZ2</accession>
<gene>
    <name evidence="1" type="ORF">A4A49_27034</name>
</gene>
<sequence length="71" mass="8008">MGCDDDLLLSFWAISTLHALRKNRPVSWRGDPCMATICKPVSAAMACVCFLFACSWDIQQNLSPRYPSWVL</sequence>
<evidence type="ECO:0000313" key="1">
    <source>
        <dbReference type="EMBL" id="OIT02940.1"/>
    </source>
</evidence>
<dbReference type="EMBL" id="MJEQ01037188">
    <property type="protein sequence ID" value="OIT02940.1"/>
    <property type="molecule type" value="Genomic_DNA"/>
</dbReference>
<protein>
    <submittedName>
        <fullName evidence="1">Uncharacterized protein</fullName>
    </submittedName>
</protein>
<comment type="caution">
    <text evidence="1">The sequence shown here is derived from an EMBL/GenBank/DDBJ whole genome shotgun (WGS) entry which is preliminary data.</text>
</comment>
<name>A0A1J6IEZ2_NICAT</name>
<evidence type="ECO:0000313" key="2">
    <source>
        <dbReference type="Proteomes" id="UP000187609"/>
    </source>
</evidence>